<dbReference type="Proteomes" id="UP000593567">
    <property type="component" value="Unassembled WGS sequence"/>
</dbReference>
<evidence type="ECO:0000313" key="2">
    <source>
        <dbReference type="Proteomes" id="UP000593567"/>
    </source>
</evidence>
<keyword evidence="2" id="KW-1185">Reference proteome</keyword>
<sequence>MRKSLQPFAASILLYQFSLTASANTMACLKVAIFLIFLCSQSAHGLDYSGDLENRFAAAHFEAAKSLNDGDHHLKINDLWLTPKSENCSEHFKCWTGNLEEEMLHSTQLFLGGVHSLLDLVIAVQHHNILVYADCNSTLNTVLSPLFLHKTDYRFYAVPREVLEICGANLQITVKKITKSVLTFGHHAKPLNVMIVADLIPGNNSRSEQKFVTKFHEILKTKDLAPMTKSKLSAVVNRYKEQILKMTSSQKYLNRQRRSANNQACSLVRKTVPLTSLTNWVTETAGHQGVMSTGDGVPVYYCSGGCSSAKTFNNIYSDDVESVPLQQQQPHDRYWMVNMKMKRLNIIDKLPPATCVGYQYQVFNILFRLGGGGMQQQYFYYPTNCACV</sequence>
<dbReference type="AlphaFoldDB" id="A0A7J7J118"/>
<dbReference type="EMBL" id="VXIV02003213">
    <property type="protein sequence ID" value="KAF6019775.1"/>
    <property type="molecule type" value="Genomic_DNA"/>
</dbReference>
<accession>A0A7J7J118</accession>
<gene>
    <name evidence="1" type="ORF">EB796_021918</name>
</gene>
<organism evidence="1 2">
    <name type="scientific">Bugula neritina</name>
    <name type="common">Brown bryozoan</name>
    <name type="synonym">Sertularia neritina</name>
    <dbReference type="NCBI Taxonomy" id="10212"/>
    <lineage>
        <taxon>Eukaryota</taxon>
        <taxon>Metazoa</taxon>
        <taxon>Spiralia</taxon>
        <taxon>Lophotrochozoa</taxon>
        <taxon>Bryozoa</taxon>
        <taxon>Gymnolaemata</taxon>
        <taxon>Cheilostomatida</taxon>
        <taxon>Flustrina</taxon>
        <taxon>Buguloidea</taxon>
        <taxon>Bugulidae</taxon>
        <taxon>Bugula</taxon>
    </lineage>
</organism>
<protein>
    <submittedName>
        <fullName evidence="1">Uncharacterized protein</fullName>
    </submittedName>
</protein>
<name>A0A7J7J118_BUGNE</name>
<comment type="caution">
    <text evidence="1">The sequence shown here is derived from an EMBL/GenBank/DDBJ whole genome shotgun (WGS) entry which is preliminary data.</text>
</comment>
<reference evidence="1" key="1">
    <citation type="submission" date="2020-06" db="EMBL/GenBank/DDBJ databases">
        <title>Draft genome of Bugula neritina, a colonial animal packing powerful symbionts and potential medicines.</title>
        <authorList>
            <person name="Rayko M."/>
        </authorList>
    </citation>
    <scope>NUCLEOTIDE SEQUENCE [LARGE SCALE GENOMIC DNA]</scope>
    <source>
        <strain evidence="1">Kwan_BN1</strain>
    </source>
</reference>
<proteinExistence type="predicted"/>
<evidence type="ECO:0000313" key="1">
    <source>
        <dbReference type="EMBL" id="KAF6019775.1"/>
    </source>
</evidence>